<comment type="caution">
    <text evidence="2">The sequence shown here is derived from an EMBL/GenBank/DDBJ whole genome shotgun (WGS) entry which is preliminary data.</text>
</comment>
<proteinExistence type="predicted"/>
<name>A0A5N6NYV0_9ASTR</name>
<dbReference type="AlphaFoldDB" id="A0A5N6NYV0"/>
<sequence length="111" mass="12256">MSSSSPTSGPSSVASTNKQVLEWEFGLLDVDDLTPLIPLPFKQISVGVGGRLPRPAMPHTRSQLTRGSRNEKRVPDSAVPYLVTRLGQMTETRRHLDSLRDEVDSKGDWRG</sequence>
<evidence type="ECO:0000313" key="2">
    <source>
        <dbReference type="EMBL" id="KAD5507973.1"/>
    </source>
</evidence>
<protein>
    <submittedName>
        <fullName evidence="2">Uncharacterized protein</fullName>
    </submittedName>
</protein>
<keyword evidence="3" id="KW-1185">Reference proteome</keyword>
<gene>
    <name evidence="2" type="ORF">E3N88_15676</name>
</gene>
<evidence type="ECO:0000256" key="1">
    <source>
        <dbReference type="SAM" id="MobiDB-lite"/>
    </source>
</evidence>
<reference evidence="2 3" key="1">
    <citation type="submission" date="2019-05" db="EMBL/GenBank/DDBJ databases">
        <title>Mikania micrantha, genome provides insights into the molecular mechanism of rapid growth.</title>
        <authorList>
            <person name="Liu B."/>
        </authorList>
    </citation>
    <scope>NUCLEOTIDE SEQUENCE [LARGE SCALE GENOMIC DNA]</scope>
    <source>
        <strain evidence="2">NLD-2019</strain>
        <tissue evidence="2">Leaf</tissue>
    </source>
</reference>
<evidence type="ECO:0000313" key="3">
    <source>
        <dbReference type="Proteomes" id="UP000326396"/>
    </source>
</evidence>
<dbReference type="EMBL" id="SZYD01000008">
    <property type="protein sequence ID" value="KAD5507973.1"/>
    <property type="molecule type" value="Genomic_DNA"/>
</dbReference>
<organism evidence="2 3">
    <name type="scientific">Mikania micrantha</name>
    <name type="common">bitter vine</name>
    <dbReference type="NCBI Taxonomy" id="192012"/>
    <lineage>
        <taxon>Eukaryota</taxon>
        <taxon>Viridiplantae</taxon>
        <taxon>Streptophyta</taxon>
        <taxon>Embryophyta</taxon>
        <taxon>Tracheophyta</taxon>
        <taxon>Spermatophyta</taxon>
        <taxon>Magnoliopsida</taxon>
        <taxon>eudicotyledons</taxon>
        <taxon>Gunneridae</taxon>
        <taxon>Pentapetalae</taxon>
        <taxon>asterids</taxon>
        <taxon>campanulids</taxon>
        <taxon>Asterales</taxon>
        <taxon>Asteraceae</taxon>
        <taxon>Asteroideae</taxon>
        <taxon>Heliantheae alliance</taxon>
        <taxon>Eupatorieae</taxon>
        <taxon>Mikania</taxon>
    </lineage>
</organism>
<feature type="region of interest" description="Disordered" evidence="1">
    <location>
        <begin position="48"/>
        <end position="77"/>
    </location>
</feature>
<dbReference type="Proteomes" id="UP000326396">
    <property type="component" value="Linkage Group LG16"/>
</dbReference>
<accession>A0A5N6NYV0</accession>